<gene>
    <name evidence="9" type="ORF">MNAB215_784</name>
</gene>
<name>A0A2U3P4D3_9MYCO</name>
<dbReference type="GO" id="GO:0016987">
    <property type="term" value="F:sigma factor activity"/>
    <property type="evidence" value="ECO:0007669"/>
    <property type="project" value="UniProtKB-KW"/>
</dbReference>
<dbReference type="PANTHER" id="PTHR43133">
    <property type="entry name" value="RNA POLYMERASE ECF-TYPE SIGMA FACTO"/>
    <property type="match status" value="1"/>
</dbReference>
<dbReference type="InterPro" id="IPR007627">
    <property type="entry name" value="RNA_pol_sigma70_r2"/>
</dbReference>
<evidence type="ECO:0000256" key="1">
    <source>
        <dbReference type="ARBA" id="ARBA00010641"/>
    </source>
</evidence>
<comment type="similarity">
    <text evidence="1 6">Belongs to the sigma-70 factor family. ECF subfamily.</text>
</comment>
<dbReference type="EMBL" id="FUEZ01000003">
    <property type="protein sequence ID" value="SPM38607.1"/>
    <property type="molecule type" value="Genomic_DNA"/>
</dbReference>
<dbReference type="PROSITE" id="PS01063">
    <property type="entry name" value="SIGMA70_ECF"/>
    <property type="match status" value="1"/>
</dbReference>
<dbReference type="Gene3D" id="1.10.1740.10">
    <property type="match status" value="1"/>
</dbReference>
<evidence type="ECO:0000256" key="5">
    <source>
        <dbReference type="ARBA" id="ARBA00023163"/>
    </source>
</evidence>
<feature type="domain" description="RNA polymerase sigma-70 region 4" evidence="8">
    <location>
        <begin position="119"/>
        <end position="167"/>
    </location>
</feature>
<evidence type="ECO:0000256" key="3">
    <source>
        <dbReference type="ARBA" id="ARBA00023082"/>
    </source>
</evidence>
<keyword evidence="10" id="KW-1185">Reference proteome</keyword>
<evidence type="ECO:0000256" key="6">
    <source>
        <dbReference type="RuleBase" id="RU000716"/>
    </source>
</evidence>
<dbReference type="GO" id="GO:0000428">
    <property type="term" value="C:DNA-directed RNA polymerase complex"/>
    <property type="evidence" value="ECO:0007669"/>
    <property type="project" value="UniProtKB-KW"/>
</dbReference>
<proteinExistence type="inferred from homology"/>
<keyword evidence="9" id="KW-0240">DNA-directed RNA polymerase</keyword>
<keyword evidence="5 6" id="KW-0804">Transcription</keyword>
<dbReference type="Proteomes" id="UP000240424">
    <property type="component" value="Unassembled WGS sequence"/>
</dbReference>
<evidence type="ECO:0000256" key="2">
    <source>
        <dbReference type="ARBA" id="ARBA00023015"/>
    </source>
</evidence>
<feature type="non-terminal residue" evidence="9">
    <location>
        <position position="1"/>
    </location>
</feature>
<keyword evidence="4 6" id="KW-0238">DNA-binding</keyword>
<feature type="domain" description="RNA polymerase sigma-70 region 2" evidence="7">
    <location>
        <begin position="18"/>
        <end position="85"/>
    </location>
</feature>
<dbReference type="SUPFAM" id="SSF88946">
    <property type="entry name" value="Sigma2 domain of RNA polymerase sigma factors"/>
    <property type="match status" value="1"/>
</dbReference>
<dbReference type="InterPro" id="IPR014284">
    <property type="entry name" value="RNA_pol_sigma-70_dom"/>
</dbReference>
<protein>
    <recommendedName>
        <fullName evidence="6">RNA polymerase sigma factor</fullName>
    </recommendedName>
</protein>
<evidence type="ECO:0000259" key="8">
    <source>
        <dbReference type="Pfam" id="PF04545"/>
    </source>
</evidence>
<evidence type="ECO:0000313" key="10">
    <source>
        <dbReference type="Proteomes" id="UP000240424"/>
    </source>
</evidence>
<dbReference type="PANTHER" id="PTHR43133:SF52">
    <property type="entry name" value="ECF RNA POLYMERASE SIGMA FACTOR SIGL"/>
    <property type="match status" value="1"/>
</dbReference>
<organism evidence="9 10">
    <name type="scientific">Mycobacterium numidiamassiliense</name>
    <dbReference type="NCBI Taxonomy" id="1841861"/>
    <lineage>
        <taxon>Bacteria</taxon>
        <taxon>Bacillati</taxon>
        <taxon>Actinomycetota</taxon>
        <taxon>Actinomycetes</taxon>
        <taxon>Mycobacteriales</taxon>
        <taxon>Mycobacteriaceae</taxon>
        <taxon>Mycobacterium</taxon>
    </lineage>
</organism>
<evidence type="ECO:0000256" key="4">
    <source>
        <dbReference type="ARBA" id="ARBA00023125"/>
    </source>
</evidence>
<dbReference type="InterPro" id="IPR013324">
    <property type="entry name" value="RNA_pol_sigma_r3/r4-like"/>
</dbReference>
<dbReference type="SUPFAM" id="SSF88659">
    <property type="entry name" value="Sigma3 and sigma4 domains of RNA polymerase sigma factors"/>
    <property type="match status" value="1"/>
</dbReference>
<dbReference type="InterPro" id="IPR007630">
    <property type="entry name" value="RNA_pol_sigma70_r4"/>
</dbReference>
<dbReference type="InterPro" id="IPR000838">
    <property type="entry name" value="RNA_pol_sigma70_ECF_CS"/>
</dbReference>
<dbReference type="NCBIfam" id="TIGR02937">
    <property type="entry name" value="sigma70-ECF"/>
    <property type="match status" value="1"/>
</dbReference>
<dbReference type="STRING" id="1841861.GCA_900157365_04987"/>
<dbReference type="GO" id="GO:0006352">
    <property type="term" value="P:DNA-templated transcription initiation"/>
    <property type="evidence" value="ECO:0007669"/>
    <property type="project" value="InterPro"/>
</dbReference>
<dbReference type="Pfam" id="PF04545">
    <property type="entry name" value="Sigma70_r4"/>
    <property type="match status" value="1"/>
</dbReference>
<evidence type="ECO:0000259" key="7">
    <source>
        <dbReference type="Pfam" id="PF04542"/>
    </source>
</evidence>
<keyword evidence="2 6" id="KW-0805">Transcription regulation</keyword>
<dbReference type="AlphaFoldDB" id="A0A2U3P4D3"/>
<dbReference type="GO" id="GO:0003677">
    <property type="term" value="F:DNA binding"/>
    <property type="evidence" value="ECO:0007669"/>
    <property type="project" value="UniProtKB-KW"/>
</dbReference>
<dbReference type="InterPro" id="IPR036388">
    <property type="entry name" value="WH-like_DNA-bd_sf"/>
</dbReference>
<dbReference type="CDD" id="cd06171">
    <property type="entry name" value="Sigma70_r4"/>
    <property type="match status" value="1"/>
</dbReference>
<dbReference type="InterPro" id="IPR039425">
    <property type="entry name" value="RNA_pol_sigma-70-like"/>
</dbReference>
<dbReference type="InterPro" id="IPR013325">
    <property type="entry name" value="RNA_pol_sigma_r2"/>
</dbReference>
<dbReference type="NCBIfam" id="NF007227">
    <property type="entry name" value="PRK09645.1"/>
    <property type="match status" value="1"/>
</dbReference>
<accession>A0A2U3P4D3</accession>
<keyword evidence="3 6" id="KW-0731">Sigma factor</keyword>
<evidence type="ECO:0000313" key="9">
    <source>
        <dbReference type="EMBL" id="SPM38607.1"/>
    </source>
</evidence>
<sequence>VARVADAAASEAALMKALYDEHAAVLWRYALRLTGDASHAEDVVQETLLRAWQHPEVIGDTERSARAWLFTVARNMIIDDRRSARYRNVVASTDEAGTPEQATPDEVNSALDKLLIADAMTQLSAEHRAVVERAYYRGWTTAQTAVDLGIAEGTVKSRLHYAVRALRLTLQELGVTR</sequence>
<dbReference type="Pfam" id="PF04542">
    <property type="entry name" value="Sigma70_r2"/>
    <property type="match status" value="1"/>
</dbReference>
<reference evidence="9 10" key="1">
    <citation type="submission" date="2017-01" db="EMBL/GenBank/DDBJ databases">
        <authorList>
            <consortium name="Urmite Genomes"/>
        </authorList>
    </citation>
    <scope>NUCLEOTIDE SEQUENCE [LARGE SCALE GENOMIC DNA]</scope>
    <source>
        <strain evidence="9 10">AB215</strain>
    </source>
</reference>
<dbReference type="Gene3D" id="1.10.10.10">
    <property type="entry name" value="Winged helix-like DNA-binding domain superfamily/Winged helix DNA-binding domain"/>
    <property type="match status" value="1"/>
</dbReference>